<dbReference type="Pfam" id="PF13489">
    <property type="entry name" value="Methyltransf_23"/>
    <property type="match status" value="1"/>
</dbReference>
<keyword evidence="5" id="KW-0805">Transcription regulation</keyword>
<evidence type="ECO:0000256" key="1">
    <source>
        <dbReference type="ARBA" id="ARBA00004123"/>
    </source>
</evidence>
<dbReference type="GO" id="GO:0032259">
    <property type="term" value="P:methylation"/>
    <property type="evidence" value="ECO:0007669"/>
    <property type="project" value="UniProtKB-KW"/>
</dbReference>
<evidence type="ECO:0000256" key="9">
    <source>
        <dbReference type="ARBA" id="ARBA00047870"/>
    </source>
</evidence>
<dbReference type="SUPFAM" id="SSF53335">
    <property type="entry name" value="S-adenosyl-L-methionine-dependent methyltransferases"/>
    <property type="match status" value="1"/>
</dbReference>
<evidence type="ECO:0000256" key="6">
    <source>
        <dbReference type="ARBA" id="ARBA00023163"/>
    </source>
</evidence>
<sequence length="300" mass="35018">MAALHAPPDYIENGRKYHGYHRGVYLYPCDDTEMERLDIYNHIIYTVARNGSLHRVPLLPSGPEPQLRILDVGCGTGIWAIEMADKFREAEVIGIDLALIQPTLIPPNLRFRQRDFDSPWTLGEESWDFIHLGMLCGSVQNWRELYVNVLRHLKPGGYLEQVEIDLEPRCDDGSLEEKSAYRDWYRRYLTDATDRISRPIQYNHGTVQELKNLGFTEVREECIKLPIGEWDRDAIDLGRWYRLGIVESIEPLSLAPFTRPAFNWPVEDARRFIKEVKEILRRADIHAYNYLHIITARKPT</sequence>
<keyword evidence="6" id="KW-0804">Transcription</keyword>
<evidence type="ECO:0000313" key="10">
    <source>
        <dbReference type="EMBL" id="KAK0509157.1"/>
    </source>
</evidence>
<comment type="catalytic activity">
    <reaction evidence="9">
        <text>L-methionyl-[protein] + S-adenosyl-L-methionine = S-methyl-L-methionyl-[protein] + S-adenosyl-L-homocysteine</text>
        <dbReference type="Rhea" id="RHEA:60560"/>
        <dbReference type="Rhea" id="RHEA-COMP:12313"/>
        <dbReference type="Rhea" id="RHEA-COMP:15592"/>
        <dbReference type="ChEBI" id="CHEBI:16044"/>
        <dbReference type="ChEBI" id="CHEBI:57856"/>
        <dbReference type="ChEBI" id="CHEBI:59789"/>
        <dbReference type="ChEBI" id="CHEBI:142742"/>
    </reaction>
    <physiologicalReaction direction="left-to-right" evidence="9">
        <dbReference type="Rhea" id="RHEA:60561"/>
    </physiologicalReaction>
</comment>
<dbReference type="GO" id="GO:0008168">
    <property type="term" value="F:methyltransferase activity"/>
    <property type="evidence" value="ECO:0007669"/>
    <property type="project" value="UniProtKB-KW"/>
</dbReference>
<name>A0AA39UZ03_9LECA</name>
<evidence type="ECO:0000256" key="7">
    <source>
        <dbReference type="ARBA" id="ARBA00023242"/>
    </source>
</evidence>
<dbReference type="CDD" id="cd02440">
    <property type="entry name" value="AdoMet_MTases"/>
    <property type="match status" value="1"/>
</dbReference>
<dbReference type="Proteomes" id="UP001166286">
    <property type="component" value="Unassembled WGS sequence"/>
</dbReference>
<keyword evidence="7" id="KW-0539">Nucleus</keyword>
<dbReference type="Gene3D" id="3.40.50.150">
    <property type="entry name" value="Vaccinia Virus protein VP39"/>
    <property type="match status" value="1"/>
</dbReference>
<dbReference type="EMBL" id="JAFEKC020000019">
    <property type="protein sequence ID" value="KAK0509157.1"/>
    <property type="molecule type" value="Genomic_DNA"/>
</dbReference>
<reference evidence="10" key="1">
    <citation type="submission" date="2023-03" db="EMBL/GenBank/DDBJ databases">
        <title>Complete genome of Cladonia borealis.</title>
        <authorList>
            <person name="Park H."/>
        </authorList>
    </citation>
    <scope>NUCLEOTIDE SEQUENCE</scope>
    <source>
        <strain evidence="10">ANT050790</strain>
    </source>
</reference>
<keyword evidence="11" id="KW-1185">Reference proteome</keyword>
<protein>
    <recommendedName>
        <fullName evidence="12">Methyltransferase LaeA</fullName>
    </recommendedName>
</protein>
<dbReference type="PANTHER" id="PTHR43591">
    <property type="entry name" value="METHYLTRANSFERASE"/>
    <property type="match status" value="1"/>
</dbReference>
<dbReference type="GO" id="GO:0005634">
    <property type="term" value="C:nucleus"/>
    <property type="evidence" value="ECO:0007669"/>
    <property type="project" value="UniProtKB-SubCell"/>
</dbReference>
<proteinExistence type="inferred from homology"/>
<keyword evidence="4" id="KW-0949">S-adenosyl-L-methionine</keyword>
<dbReference type="AlphaFoldDB" id="A0AA39UZ03"/>
<keyword evidence="2" id="KW-0489">Methyltransferase</keyword>
<evidence type="ECO:0000256" key="8">
    <source>
        <dbReference type="ARBA" id="ARBA00038158"/>
    </source>
</evidence>
<keyword evidence="3" id="KW-0808">Transferase</keyword>
<accession>A0AA39UZ03</accession>
<evidence type="ECO:0000256" key="2">
    <source>
        <dbReference type="ARBA" id="ARBA00022603"/>
    </source>
</evidence>
<dbReference type="InterPro" id="IPR029063">
    <property type="entry name" value="SAM-dependent_MTases_sf"/>
</dbReference>
<comment type="caution">
    <text evidence="10">The sequence shown here is derived from an EMBL/GenBank/DDBJ whole genome shotgun (WGS) entry which is preliminary data.</text>
</comment>
<organism evidence="10 11">
    <name type="scientific">Cladonia borealis</name>
    <dbReference type="NCBI Taxonomy" id="184061"/>
    <lineage>
        <taxon>Eukaryota</taxon>
        <taxon>Fungi</taxon>
        <taxon>Dikarya</taxon>
        <taxon>Ascomycota</taxon>
        <taxon>Pezizomycotina</taxon>
        <taxon>Lecanoromycetes</taxon>
        <taxon>OSLEUM clade</taxon>
        <taxon>Lecanoromycetidae</taxon>
        <taxon>Lecanorales</taxon>
        <taxon>Lecanorineae</taxon>
        <taxon>Cladoniaceae</taxon>
        <taxon>Cladonia</taxon>
    </lineage>
</organism>
<evidence type="ECO:0000256" key="3">
    <source>
        <dbReference type="ARBA" id="ARBA00022679"/>
    </source>
</evidence>
<evidence type="ECO:0000256" key="4">
    <source>
        <dbReference type="ARBA" id="ARBA00022691"/>
    </source>
</evidence>
<evidence type="ECO:0008006" key="12">
    <source>
        <dbReference type="Google" id="ProtNLM"/>
    </source>
</evidence>
<gene>
    <name evidence="10" type="ORF">JMJ35_008528</name>
</gene>
<comment type="subcellular location">
    <subcellularLocation>
        <location evidence="1">Nucleus</location>
    </subcellularLocation>
</comment>
<evidence type="ECO:0000256" key="5">
    <source>
        <dbReference type="ARBA" id="ARBA00023015"/>
    </source>
</evidence>
<comment type="similarity">
    <text evidence="8">Belongs to the methyltransferase superfamily. LaeA methyltransferase family.</text>
</comment>
<dbReference type="PANTHER" id="PTHR43591:SF30">
    <property type="entry name" value="PROTEIN-METHIONINE METHYLTRANSFERASE LAEA"/>
    <property type="match status" value="1"/>
</dbReference>
<evidence type="ECO:0000313" key="11">
    <source>
        <dbReference type="Proteomes" id="UP001166286"/>
    </source>
</evidence>